<dbReference type="InterPro" id="IPR053745">
    <property type="entry name" value="Viral_Tail_Comp_sf"/>
</dbReference>
<reference evidence="2" key="1">
    <citation type="journal article" date="2019" name="Int. J. Syst. Evol. Microbiol.">
        <title>The Global Catalogue of Microorganisms (GCM) 10K type strain sequencing project: providing services to taxonomists for standard genome sequencing and annotation.</title>
        <authorList>
            <consortium name="The Broad Institute Genomics Platform"/>
            <consortium name="The Broad Institute Genome Sequencing Center for Infectious Disease"/>
            <person name="Wu L."/>
            <person name="Ma J."/>
        </authorList>
    </citation>
    <scope>NUCLEOTIDE SEQUENCE [LARGE SCALE GENOMIC DNA]</scope>
    <source>
        <strain evidence="2">CECT 8472</strain>
    </source>
</reference>
<dbReference type="RefSeq" id="WP_382423417.1">
    <property type="nucleotide sequence ID" value="NZ_JBHSCW010000010.1"/>
</dbReference>
<evidence type="ECO:0000313" key="2">
    <source>
        <dbReference type="Proteomes" id="UP001595799"/>
    </source>
</evidence>
<evidence type="ECO:0000313" key="1">
    <source>
        <dbReference type="EMBL" id="MFC4353043.1"/>
    </source>
</evidence>
<sequence>MSLSAALYERLSGDAELAALLPAFHGGAALFTALPVPATAPLPLLVIGRPEQETNLDVQDVRLARLGVVLTAYARQEAPAEEVDAPLRRARRLLEGADFAWPGGELAALTCRGPLAAPAERPWRAARLEVEGLYFTQPEGGSTP</sequence>
<dbReference type="Pfam" id="PF11367">
    <property type="entry name" value="Tail_completion_gp17"/>
    <property type="match status" value="1"/>
</dbReference>
<dbReference type="Proteomes" id="UP001595799">
    <property type="component" value="Unassembled WGS sequence"/>
</dbReference>
<comment type="caution">
    <text evidence="1">The sequence shown here is derived from an EMBL/GenBank/DDBJ whole genome shotgun (WGS) entry which is preliminary data.</text>
</comment>
<protein>
    <submittedName>
        <fullName evidence="1">DUF3168 domain-containing protein</fullName>
    </submittedName>
</protein>
<keyword evidence="2" id="KW-1185">Reference proteome</keyword>
<dbReference type="EMBL" id="JBHSCW010000010">
    <property type="protein sequence ID" value="MFC4353043.1"/>
    <property type="molecule type" value="Genomic_DNA"/>
</dbReference>
<accession>A0ABV8UQG6</accession>
<proteinExistence type="predicted"/>
<gene>
    <name evidence="1" type="ORF">ACFOW6_15955</name>
</gene>
<dbReference type="Gene3D" id="3.30.2000.30">
    <property type="match status" value="1"/>
</dbReference>
<dbReference type="InterPro" id="IPR021508">
    <property type="entry name" value="Gp17-like"/>
</dbReference>
<organism evidence="1 2">
    <name type="scientific">Fodinicurvata halophila</name>
    <dbReference type="NCBI Taxonomy" id="1419723"/>
    <lineage>
        <taxon>Bacteria</taxon>
        <taxon>Pseudomonadati</taxon>
        <taxon>Pseudomonadota</taxon>
        <taxon>Alphaproteobacteria</taxon>
        <taxon>Rhodospirillales</taxon>
        <taxon>Rhodovibrionaceae</taxon>
        <taxon>Fodinicurvata</taxon>
    </lineage>
</organism>
<name>A0ABV8UQG6_9PROT</name>